<gene>
    <name evidence="1" type="ORF">EHT87_11910</name>
</gene>
<organism evidence="1 2">
    <name type="scientific">Larkinella knui</name>
    <dbReference type="NCBI Taxonomy" id="2025310"/>
    <lineage>
        <taxon>Bacteria</taxon>
        <taxon>Pseudomonadati</taxon>
        <taxon>Bacteroidota</taxon>
        <taxon>Cytophagia</taxon>
        <taxon>Cytophagales</taxon>
        <taxon>Spirosomataceae</taxon>
        <taxon>Larkinella</taxon>
    </lineage>
</organism>
<evidence type="ECO:0000313" key="2">
    <source>
        <dbReference type="Proteomes" id="UP000274271"/>
    </source>
</evidence>
<dbReference type="OrthoDB" id="611177at2"/>
<proteinExistence type="predicted"/>
<dbReference type="EMBL" id="RQJP01000002">
    <property type="protein sequence ID" value="RRB15240.1"/>
    <property type="molecule type" value="Genomic_DNA"/>
</dbReference>
<dbReference type="GO" id="GO:0006508">
    <property type="term" value="P:proteolysis"/>
    <property type="evidence" value="ECO:0007669"/>
    <property type="project" value="InterPro"/>
</dbReference>
<dbReference type="Gene3D" id="3.20.20.140">
    <property type="entry name" value="Metal-dependent hydrolases"/>
    <property type="match status" value="1"/>
</dbReference>
<evidence type="ECO:0000313" key="1">
    <source>
        <dbReference type="EMBL" id="RRB15240.1"/>
    </source>
</evidence>
<dbReference type="AlphaFoldDB" id="A0A3P1CPV5"/>
<reference evidence="1 2" key="1">
    <citation type="submission" date="2018-11" db="EMBL/GenBank/DDBJ databases">
        <authorList>
            <person name="Zhou Z."/>
            <person name="Wang G."/>
        </authorList>
    </citation>
    <scope>NUCLEOTIDE SEQUENCE [LARGE SCALE GENOMIC DNA]</scope>
    <source>
        <strain evidence="1 2">KCTC42998</strain>
    </source>
</reference>
<dbReference type="GO" id="GO:0070573">
    <property type="term" value="F:metallodipeptidase activity"/>
    <property type="evidence" value="ECO:0007669"/>
    <property type="project" value="InterPro"/>
</dbReference>
<dbReference type="Pfam" id="PF01244">
    <property type="entry name" value="Peptidase_M19"/>
    <property type="match status" value="1"/>
</dbReference>
<keyword evidence="2" id="KW-1185">Reference proteome</keyword>
<dbReference type="InterPro" id="IPR032466">
    <property type="entry name" value="Metal_Hydrolase"/>
</dbReference>
<dbReference type="InterPro" id="IPR008257">
    <property type="entry name" value="Pept_M19"/>
</dbReference>
<protein>
    <recommendedName>
        <fullName evidence="3">Peptidase M19</fullName>
    </recommendedName>
</protein>
<name>A0A3P1CPV5_9BACT</name>
<dbReference type="Proteomes" id="UP000274271">
    <property type="component" value="Unassembled WGS sequence"/>
</dbReference>
<accession>A0A3P1CPV5</accession>
<comment type="caution">
    <text evidence="1">The sequence shown here is derived from an EMBL/GenBank/DDBJ whole genome shotgun (WGS) entry which is preliminary data.</text>
</comment>
<evidence type="ECO:0008006" key="3">
    <source>
        <dbReference type="Google" id="ProtNLM"/>
    </source>
</evidence>
<dbReference type="RefSeq" id="WP_124906844.1">
    <property type="nucleotide sequence ID" value="NZ_RQJP01000002.1"/>
</dbReference>
<dbReference type="SUPFAM" id="SSF51556">
    <property type="entry name" value="Metallo-dependent hydrolases"/>
    <property type="match status" value="1"/>
</dbReference>
<sequence length="568" mass="64098">MSFFDLHCHPFTKAVWMNGDRQKLLEENIVTVIDSKFKPGVGNLILRIFGGSQIKFFDSQSSLKQITQGSGQIIVASLVAMENSYANLGFCVFKNVFQRIQNVNRAQLERLGRSQISYADVMSLERSLAIDFAGNNLNGLQYRIINSFDEIKDDGLLNIILSIEGGHCFYQRPSVLDQESAANAHEVVDALFDWKQKVKTGQLPRLLYTTLTHHTTNCLTNHSFGVPPGLAGAGKNSVAGGFNPAGNSLTDVGISFIQAALKETDEEKRILIDVKHLSLRARLDFYELRRQMINEGHPSFPILATHMGVTGLSLNDAIVVPETGCRKFPEDDNCFEVEYVDAERLNGFFVTTSFDTRIDILRFNPWTINLFDEDITEIVESDGLIGFSFDSRILGNEVVDRERFSKHEMNPLPSISGIDFDNEIDLENGEVIYPFQNKQEFGESRYPEKPFFDVPFTSGEELKKHTDLMALCQNIVHAVRIGGSKAWDCICIGSDYDGLINSIDFVPNASVIPAMERLFKLYMTSMVTTLNEFIAERHTGEDRIDIPDDFYERFVIENAKVFLKKHFI</sequence>